<name>A0A8H6CFH0_9LECA</name>
<sequence length="292" mass="31951">MVGLPELSTPKAELRRGTTSRETQKMLEDTTPENQAMGPSNAHWTTRPNIDAVPTGAKTTTEEWTTEEGKKEMVAEDRKVRSSTTATTVSSESKQTGISSNVHTSSCFPEEETDPTSSPSEMLDEPDRKCTESPIDSDRAVYGSNSVHSESSESSTEGNGSKKNATAAVDLDKVEAMGGQFDDLCIGREAASFHNPENDMEARFINDKVKKANTTMEDIDLRPEVHFRDPGSSFQVSARPKEPSKLAVDAEGDIAYSRKVTFAPDSLLDLDLEEGYNIDGPRMRYPSCCIIL</sequence>
<keyword evidence="3" id="KW-1185">Reference proteome</keyword>
<feature type="compositionally biased region" description="Basic and acidic residues" evidence="1">
    <location>
        <begin position="125"/>
        <end position="139"/>
    </location>
</feature>
<protein>
    <submittedName>
        <fullName evidence="2">Uncharacterized protein</fullName>
    </submittedName>
</protein>
<feature type="compositionally biased region" description="Basic and acidic residues" evidence="1">
    <location>
        <begin position="67"/>
        <end position="80"/>
    </location>
</feature>
<feature type="compositionally biased region" description="Low complexity" evidence="1">
    <location>
        <begin position="143"/>
        <end position="161"/>
    </location>
</feature>
<dbReference type="EMBL" id="JACCJC010000146">
    <property type="protein sequence ID" value="KAF6222552.1"/>
    <property type="molecule type" value="Genomic_DNA"/>
</dbReference>
<comment type="caution">
    <text evidence="2">The sequence shown here is derived from an EMBL/GenBank/DDBJ whole genome shotgun (WGS) entry which is preliminary data.</text>
</comment>
<evidence type="ECO:0000256" key="1">
    <source>
        <dbReference type="SAM" id="MobiDB-lite"/>
    </source>
</evidence>
<dbReference type="Proteomes" id="UP000578531">
    <property type="component" value="Unassembled WGS sequence"/>
</dbReference>
<feature type="compositionally biased region" description="Low complexity" evidence="1">
    <location>
        <begin position="82"/>
        <end position="93"/>
    </location>
</feature>
<feature type="compositionally biased region" description="Polar residues" evidence="1">
    <location>
        <begin position="94"/>
        <end position="107"/>
    </location>
</feature>
<organism evidence="2 3">
    <name type="scientific">Letharia columbiana</name>
    <dbReference type="NCBI Taxonomy" id="112416"/>
    <lineage>
        <taxon>Eukaryota</taxon>
        <taxon>Fungi</taxon>
        <taxon>Dikarya</taxon>
        <taxon>Ascomycota</taxon>
        <taxon>Pezizomycotina</taxon>
        <taxon>Lecanoromycetes</taxon>
        <taxon>OSLEUM clade</taxon>
        <taxon>Lecanoromycetidae</taxon>
        <taxon>Lecanorales</taxon>
        <taxon>Lecanorineae</taxon>
        <taxon>Parmeliaceae</taxon>
        <taxon>Letharia</taxon>
    </lineage>
</organism>
<reference evidence="2 3" key="1">
    <citation type="journal article" date="2020" name="Genomics">
        <title>Complete, high-quality genomes from long-read metagenomic sequencing of two wolf lichen thalli reveals enigmatic genome architecture.</title>
        <authorList>
            <person name="McKenzie S.K."/>
            <person name="Walston R.F."/>
            <person name="Allen J.L."/>
        </authorList>
    </citation>
    <scope>NUCLEOTIDE SEQUENCE [LARGE SCALE GENOMIC DNA]</scope>
    <source>
        <strain evidence="2">WasteWater2</strain>
    </source>
</reference>
<evidence type="ECO:0000313" key="2">
    <source>
        <dbReference type="EMBL" id="KAF6222552.1"/>
    </source>
</evidence>
<proteinExistence type="predicted"/>
<feature type="compositionally biased region" description="Polar residues" evidence="1">
    <location>
        <begin position="32"/>
        <end position="48"/>
    </location>
</feature>
<gene>
    <name evidence="2" type="ORF">HO173_013361</name>
</gene>
<dbReference type="OrthoDB" id="5411944at2759"/>
<dbReference type="RefSeq" id="XP_037157937.1">
    <property type="nucleotide sequence ID" value="XM_037315181.1"/>
</dbReference>
<dbReference type="GeneID" id="59294985"/>
<dbReference type="AlphaFoldDB" id="A0A8H6CFH0"/>
<feature type="region of interest" description="Disordered" evidence="1">
    <location>
        <begin position="1"/>
        <end position="166"/>
    </location>
</feature>
<evidence type="ECO:0000313" key="3">
    <source>
        <dbReference type="Proteomes" id="UP000578531"/>
    </source>
</evidence>
<accession>A0A8H6CFH0</accession>